<comment type="similarity">
    <text evidence="1">Belongs to the short-chain dehydrogenases/reductases (SDR) family.</text>
</comment>
<dbReference type="EMBL" id="CP029354">
    <property type="protein sequence ID" value="AWK88291.1"/>
    <property type="molecule type" value="Genomic_DNA"/>
</dbReference>
<dbReference type="PANTHER" id="PTHR42760:SF40">
    <property type="entry name" value="3-OXOACYL-[ACYL-CARRIER-PROTEIN] REDUCTASE, CHLOROPLASTIC"/>
    <property type="match status" value="1"/>
</dbReference>
<dbReference type="OrthoDB" id="9779623at2"/>
<dbReference type="SUPFAM" id="SSF51735">
    <property type="entry name" value="NAD(P)-binding Rossmann-fold domains"/>
    <property type="match status" value="1"/>
</dbReference>
<dbReference type="PRINTS" id="PR00080">
    <property type="entry name" value="SDRFAMILY"/>
</dbReference>
<dbReference type="SMART" id="SM00822">
    <property type="entry name" value="PKS_KR"/>
    <property type="match status" value="1"/>
</dbReference>
<evidence type="ECO:0000313" key="4">
    <source>
        <dbReference type="Proteomes" id="UP000245629"/>
    </source>
</evidence>
<dbReference type="CDD" id="cd05233">
    <property type="entry name" value="SDR_c"/>
    <property type="match status" value="1"/>
</dbReference>
<dbReference type="Pfam" id="PF13561">
    <property type="entry name" value="adh_short_C2"/>
    <property type="match status" value="1"/>
</dbReference>
<dbReference type="InterPro" id="IPR057326">
    <property type="entry name" value="KR_dom"/>
</dbReference>
<feature type="domain" description="Ketoreductase" evidence="2">
    <location>
        <begin position="12"/>
        <end position="179"/>
    </location>
</feature>
<gene>
    <name evidence="3" type="ORF">DEW08_19550</name>
</gene>
<proteinExistence type="inferred from homology"/>
<evidence type="ECO:0000256" key="1">
    <source>
        <dbReference type="ARBA" id="ARBA00006484"/>
    </source>
</evidence>
<keyword evidence="4" id="KW-1185">Reference proteome</keyword>
<dbReference type="PRINTS" id="PR00081">
    <property type="entry name" value="GDHRDH"/>
</dbReference>
<dbReference type="GO" id="GO:0016616">
    <property type="term" value="F:oxidoreductase activity, acting on the CH-OH group of donors, NAD or NADP as acceptor"/>
    <property type="evidence" value="ECO:0007669"/>
    <property type="project" value="TreeGrafter"/>
</dbReference>
<organism evidence="3 4">
    <name type="scientific">Azospirillum thermophilum</name>
    <dbReference type="NCBI Taxonomy" id="2202148"/>
    <lineage>
        <taxon>Bacteria</taxon>
        <taxon>Pseudomonadati</taxon>
        <taxon>Pseudomonadota</taxon>
        <taxon>Alphaproteobacteria</taxon>
        <taxon>Rhodospirillales</taxon>
        <taxon>Azospirillaceae</taxon>
        <taxon>Azospirillum</taxon>
    </lineage>
</organism>
<dbReference type="Proteomes" id="UP000245629">
    <property type="component" value="Chromosome 3"/>
</dbReference>
<dbReference type="Gene3D" id="3.40.50.720">
    <property type="entry name" value="NAD(P)-binding Rossmann-like Domain"/>
    <property type="match status" value="1"/>
</dbReference>
<protein>
    <submittedName>
        <fullName evidence="3">Oxidoreductase</fullName>
    </submittedName>
</protein>
<dbReference type="AlphaFoldDB" id="A0A2S2CUW6"/>
<dbReference type="PANTHER" id="PTHR42760">
    <property type="entry name" value="SHORT-CHAIN DEHYDROGENASES/REDUCTASES FAMILY MEMBER"/>
    <property type="match status" value="1"/>
</dbReference>
<accession>A0A2S2CUW6</accession>
<dbReference type="InterPro" id="IPR002347">
    <property type="entry name" value="SDR_fam"/>
</dbReference>
<name>A0A2S2CUW6_9PROT</name>
<dbReference type="KEGG" id="azz:DEW08_19550"/>
<evidence type="ECO:0000259" key="2">
    <source>
        <dbReference type="SMART" id="SM00822"/>
    </source>
</evidence>
<sequence length="239" mass="24282">MTGARDGGPTPRTALLTGVSSGIGEAIGAALLDAGWRVVGLSRTPPATAHERLVHFPVDLSDAAALDGTLDRILTAAGPVEAVVHAAGILRVGRIGEQTLADGAAMWRLHVEAATQLVERLAPRLPDGGRIVLLGSRTAAGAAGRAQYAATKAALTGLARSWAMELAPRRITVNVIAPGATDTPMLRDPGRAAVAPRLPPMGRFVDPAEIAALALFLLSPGAASLTGQQIVVCGGASLL</sequence>
<dbReference type="GO" id="GO:0030497">
    <property type="term" value="P:fatty acid elongation"/>
    <property type="evidence" value="ECO:0007669"/>
    <property type="project" value="TreeGrafter"/>
</dbReference>
<dbReference type="InterPro" id="IPR036291">
    <property type="entry name" value="NAD(P)-bd_dom_sf"/>
</dbReference>
<evidence type="ECO:0000313" key="3">
    <source>
        <dbReference type="EMBL" id="AWK88291.1"/>
    </source>
</evidence>
<reference evidence="4" key="1">
    <citation type="submission" date="2018-05" db="EMBL/GenBank/DDBJ databases">
        <title>Azospirillum thermophila sp. nov., a novel isolated from hot spring.</title>
        <authorList>
            <person name="Zhao Z."/>
        </authorList>
    </citation>
    <scope>NUCLEOTIDE SEQUENCE [LARGE SCALE GENOMIC DNA]</scope>
    <source>
        <strain evidence="4">CFH 70021</strain>
    </source>
</reference>
<dbReference type="RefSeq" id="WP_109330417.1">
    <property type="nucleotide sequence ID" value="NZ_CP029354.1"/>
</dbReference>